<dbReference type="EMBL" id="JAENIM010000012">
    <property type="protein sequence ID" value="MBK1790026.1"/>
    <property type="molecule type" value="Genomic_DNA"/>
</dbReference>
<dbReference type="InterPro" id="IPR036280">
    <property type="entry name" value="Multihaem_cyt_sf"/>
</dbReference>
<evidence type="ECO:0000256" key="2">
    <source>
        <dbReference type="SAM" id="SignalP"/>
    </source>
</evidence>
<dbReference type="RefSeq" id="WP_200310068.1">
    <property type="nucleotide sequence ID" value="NZ_JAENIM010000012.1"/>
</dbReference>
<organism evidence="4 5">
    <name type="scientific">Persicirhabdus sediminis</name>
    <dbReference type="NCBI Taxonomy" id="454144"/>
    <lineage>
        <taxon>Bacteria</taxon>
        <taxon>Pseudomonadati</taxon>
        <taxon>Verrucomicrobiota</taxon>
        <taxon>Verrucomicrobiia</taxon>
        <taxon>Verrucomicrobiales</taxon>
        <taxon>Verrucomicrobiaceae</taxon>
        <taxon>Persicirhabdus</taxon>
    </lineage>
</organism>
<sequence>MKKKYALWAMSAMILAVPISELNAAKNNDPIVIEAPKRTMTKASLKASILNLIDAYGAEYPHGKAFLKQLESIDDTQEALNNFAVKALAAENPLLKDKDILFVERPQYPKDHHNTGNIFQKGEINEKKFLKMQGSELKVLSLDTNKEKTIFRSETGAIRDPEVHFSGEKLVFSYRENIDDDYSIYEMNVDGSSMKQLTSLAGVSDIDPFYLSDGKIAFSSTREPKFCTCNRHIMANIYKMDSDGANILQIGKSLEFEGHGIQMPDGRLLYNRWEYVDRNFGGAQGLWTSNPDGTNPALYMWQSTPHPLLNARPIPGSNKLIAIISSCHDKAWGALAILDRNRGVEGSETVVKIWPEAARALIADESQDYSGSGGFDNFRRLPVKYEDPLPLSKNYFLVSRSIGDIANTEVAMFLIDMFGNEVMLAKSDKPGGGYYDPMPIQKYEKPALLADKTDLSKTEGTFLIMNVYEGSQMEGVAPGSIKWLRVVDNPPKMNWTYPEYQGQGTQSPAMNFHDFDNKRVMATIPVEEDGSVQFTVPSDKFIYLQLLDEEGKMIQSMRSGMVAQPGEVNSCIGCHYDRDNAPPPHAGKLSALSKPPYKITEETAETEGNFSYQALVQPIFDKHCLSCHDYDTEGGEKLLLCGDLTETFSISYLELHKKKYISTVGGGANKVYGAYEWGSAKSKLIEILDQGHEGVKLSAEEYHTLLTWIDLNAPYYPDYSSAYPEGAAGRSPLTLEEFHSIEGIRKRPFGYYSPTYVNFTRPERSPVLKKLEANDKEHALALIRKGAEKLKQTPRNDMPGYKPSAEDQRRLDRYDELVDRELQTRRAIQKGMKVYDPGIGEK</sequence>
<reference evidence="4" key="1">
    <citation type="submission" date="2021-01" db="EMBL/GenBank/DDBJ databases">
        <title>Modified the classification status of verrucomicrobia.</title>
        <authorList>
            <person name="Feng X."/>
        </authorList>
    </citation>
    <scope>NUCLEOTIDE SEQUENCE</scope>
    <source>
        <strain evidence="4">_KCTC 22039</strain>
    </source>
</reference>
<feature type="region of interest" description="Disordered" evidence="1">
    <location>
        <begin position="791"/>
        <end position="812"/>
    </location>
</feature>
<evidence type="ECO:0000259" key="3">
    <source>
        <dbReference type="Pfam" id="PF18582"/>
    </source>
</evidence>
<feature type="signal peptide" evidence="2">
    <location>
        <begin position="1"/>
        <end position="24"/>
    </location>
</feature>
<evidence type="ECO:0000313" key="4">
    <source>
        <dbReference type="EMBL" id="MBK1790026.1"/>
    </source>
</evidence>
<accession>A0A8J7MBN5</accession>
<evidence type="ECO:0000256" key="1">
    <source>
        <dbReference type="SAM" id="MobiDB-lite"/>
    </source>
</evidence>
<dbReference type="Proteomes" id="UP000624703">
    <property type="component" value="Unassembled WGS sequence"/>
</dbReference>
<keyword evidence="5" id="KW-1185">Reference proteome</keyword>
<proteinExistence type="predicted"/>
<evidence type="ECO:0000313" key="5">
    <source>
        <dbReference type="Proteomes" id="UP000624703"/>
    </source>
</evidence>
<feature type="domain" description="Hydrazine synthase alpha subunit middle" evidence="3">
    <location>
        <begin position="479"/>
        <end position="575"/>
    </location>
</feature>
<dbReference type="AlphaFoldDB" id="A0A8J7MBN5"/>
<dbReference type="Gene3D" id="2.120.10.30">
    <property type="entry name" value="TolB, C-terminal domain"/>
    <property type="match status" value="1"/>
</dbReference>
<keyword evidence="2" id="KW-0732">Signal</keyword>
<name>A0A8J7MBN5_9BACT</name>
<dbReference type="SUPFAM" id="SSF69304">
    <property type="entry name" value="Tricorn protease N-terminal domain"/>
    <property type="match status" value="1"/>
</dbReference>
<gene>
    <name evidence="4" type="ORF">JIN82_02525</name>
</gene>
<dbReference type="SUPFAM" id="SSF48695">
    <property type="entry name" value="Multiheme cytochromes"/>
    <property type="match status" value="1"/>
</dbReference>
<feature type="chain" id="PRO_5035173103" description="Hydrazine synthase alpha subunit middle domain-containing protein" evidence="2">
    <location>
        <begin position="25"/>
        <end position="842"/>
    </location>
</feature>
<dbReference type="InterPro" id="IPR040698">
    <property type="entry name" value="HZS_alpha_mid"/>
</dbReference>
<dbReference type="Pfam" id="PF18582">
    <property type="entry name" value="HZS_alpha"/>
    <property type="match status" value="1"/>
</dbReference>
<dbReference type="InterPro" id="IPR011042">
    <property type="entry name" value="6-blade_b-propeller_TolB-like"/>
</dbReference>
<comment type="caution">
    <text evidence="4">The sequence shown here is derived from an EMBL/GenBank/DDBJ whole genome shotgun (WGS) entry which is preliminary data.</text>
</comment>
<protein>
    <recommendedName>
        <fullName evidence="3">Hydrazine synthase alpha subunit middle domain-containing protein</fullName>
    </recommendedName>
</protein>